<dbReference type="AlphaFoldDB" id="A0A922IB46"/>
<reference evidence="3" key="1">
    <citation type="submission" date="2013-05" db="EMBL/GenBank/DDBJ databases">
        <authorList>
            <person name="Yim A.K.Y."/>
            <person name="Chan T.F."/>
            <person name="Ji K.M."/>
            <person name="Liu X.Y."/>
            <person name="Zhou J.W."/>
            <person name="Li R.Q."/>
            <person name="Yang K.Y."/>
            <person name="Li J."/>
            <person name="Li M."/>
            <person name="Law P.T.W."/>
            <person name="Wu Y.L."/>
            <person name="Cai Z.L."/>
            <person name="Qin H."/>
            <person name="Bao Y."/>
            <person name="Leung R.K.K."/>
            <person name="Ng P.K.S."/>
            <person name="Zou J."/>
            <person name="Zhong X.J."/>
            <person name="Ran P.X."/>
            <person name="Zhong N.S."/>
            <person name="Liu Z.G."/>
            <person name="Tsui S.K.W."/>
        </authorList>
    </citation>
    <scope>NUCLEOTIDE SEQUENCE</scope>
    <source>
        <strain evidence="3">Derf</strain>
        <tissue evidence="3">Whole organism</tissue>
    </source>
</reference>
<accession>A0A922IB46</accession>
<keyword evidence="1" id="KW-0472">Membrane</keyword>
<evidence type="ECO:0000256" key="1">
    <source>
        <dbReference type="SAM" id="Phobius"/>
    </source>
</evidence>
<protein>
    <submittedName>
        <fullName evidence="3">Uncharacterized protein</fullName>
    </submittedName>
</protein>
<keyword evidence="4" id="KW-1185">Reference proteome</keyword>
<dbReference type="Proteomes" id="UP000828236">
    <property type="component" value="Unassembled WGS sequence"/>
</dbReference>
<feature type="transmembrane region" description="Helical" evidence="1">
    <location>
        <begin position="98"/>
        <end position="118"/>
    </location>
</feature>
<keyword evidence="1" id="KW-1133">Transmembrane helix</keyword>
<sequence length="422" mass="51093">MAPNFFIIEKDPKNIGEIFCRCFECWKHLSHRLEYSLECYQNHCIKWNFHTLKRTIHMTTRAWIIIISLLWIIIWPHDRLFMNVENFDEISQIKRSDLVIIELIIIFIVLEWMWFHIFKGIWIYRSSWNDFIVINYRFDDHQLRQDFHEYLINFYVITHSIAKLLYAISAITLIIFNILFIHLSIGFYLNFKITLIQLMMTMSVLSMLVRHLILMMGQLFLSLNYTIFVVEFLKIRLKQLHTFLRIEFKLFRFTTVANFRKIWKKFYPNYIRIYSETIKMNQTEKIIFFNLELISKSAIIISALFIGQQLKMNIMNTFVALVFIIVFCYTTLLYSRVSYLPFYNQLCSRALMDGVARQKPIPFVLKHFYSIKSHLLIQTMANNRLGFTCGEMFFITRFKYIQLFILNFHLIIKFYKKICISS</sequence>
<dbReference type="EMBL" id="ASGP02000001">
    <property type="protein sequence ID" value="KAH9528244.1"/>
    <property type="molecule type" value="Genomic_DNA"/>
</dbReference>
<feature type="transmembrane region" description="Helical" evidence="1">
    <location>
        <begin position="164"/>
        <end position="189"/>
    </location>
</feature>
<proteinExistence type="predicted"/>
<reference evidence="2" key="2">
    <citation type="submission" date="2020-06" db="EMBL/GenBank/DDBJ databases">
        <authorList>
            <person name="Ji K."/>
            <person name="Li J."/>
        </authorList>
    </citation>
    <scope>NUCLEOTIDE SEQUENCE</scope>
    <source>
        <strain evidence="2">JKM2019</strain>
        <tissue evidence="2">Whole body</tissue>
    </source>
</reference>
<reference evidence="2" key="3">
    <citation type="journal article" date="2021" name="World Allergy Organ. J.">
        <title>Chromosome-level assembly of Dermatophagoides farinae genome and transcriptome reveals two novel allergens Der f 37 and Der f 39.</title>
        <authorList>
            <person name="Chen J."/>
            <person name="Cai Z."/>
            <person name="Fan D."/>
            <person name="Hu J."/>
            <person name="Hou Y."/>
            <person name="He Y."/>
            <person name="Zhang Z."/>
            <person name="Zhao Z."/>
            <person name="Gao P."/>
            <person name="Hu W."/>
            <person name="Sun J."/>
            <person name="Li J."/>
            <person name="Ji K."/>
        </authorList>
    </citation>
    <scope>NUCLEOTIDE SEQUENCE</scope>
    <source>
        <strain evidence="2">JKM2019</strain>
    </source>
</reference>
<feature type="transmembrane region" description="Helical" evidence="1">
    <location>
        <begin position="287"/>
        <end position="308"/>
    </location>
</feature>
<feature type="transmembrane region" description="Helical" evidence="1">
    <location>
        <begin position="62"/>
        <end position="78"/>
    </location>
</feature>
<dbReference type="Proteomes" id="UP000790347">
    <property type="component" value="Unassembled WGS sequence"/>
</dbReference>
<comment type="caution">
    <text evidence="3">The sequence shown here is derived from an EMBL/GenBank/DDBJ whole genome shotgun (WGS) entry which is preliminary data.</text>
</comment>
<organism evidence="3 4">
    <name type="scientific">Dermatophagoides farinae</name>
    <name type="common">American house dust mite</name>
    <dbReference type="NCBI Taxonomy" id="6954"/>
    <lineage>
        <taxon>Eukaryota</taxon>
        <taxon>Metazoa</taxon>
        <taxon>Ecdysozoa</taxon>
        <taxon>Arthropoda</taxon>
        <taxon>Chelicerata</taxon>
        <taxon>Arachnida</taxon>
        <taxon>Acari</taxon>
        <taxon>Acariformes</taxon>
        <taxon>Sarcoptiformes</taxon>
        <taxon>Astigmata</taxon>
        <taxon>Psoroptidia</taxon>
        <taxon>Analgoidea</taxon>
        <taxon>Pyroglyphidae</taxon>
        <taxon>Dermatophagoidinae</taxon>
        <taxon>Dermatophagoides</taxon>
    </lineage>
</organism>
<evidence type="ECO:0000313" key="2">
    <source>
        <dbReference type="EMBL" id="KAH7636201.1"/>
    </source>
</evidence>
<reference evidence="3" key="4">
    <citation type="journal article" date="2022" name="Res Sq">
        <title>Comparative Genomics Reveals Insights into the Divergent Evolution of Astigmatic Mites and Household Pest Adaptations.</title>
        <authorList>
            <person name="Xiong Q."/>
            <person name="Wan A.T.-Y."/>
            <person name="Liu X.-Y."/>
            <person name="Fung C.S.-H."/>
            <person name="Xiao X."/>
            <person name="Malainual N."/>
            <person name="Hou J."/>
            <person name="Wang L."/>
            <person name="Wang M."/>
            <person name="Yang K."/>
            <person name="Cui Y."/>
            <person name="Leung E."/>
            <person name="Nong W."/>
            <person name="Shin S.-K."/>
            <person name="Au S."/>
            <person name="Jeong K.Y."/>
            <person name="Chew F.T."/>
            <person name="Hui J."/>
            <person name="Leung T.F."/>
            <person name="Tungtrongchitr A."/>
            <person name="Zhong N."/>
            <person name="Liu Z."/>
            <person name="Tsui S."/>
        </authorList>
    </citation>
    <scope>NUCLEOTIDE SEQUENCE</scope>
    <source>
        <strain evidence="3">Derf</strain>
        <tissue evidence="3">Whole organism</tissue>
    </source>
</reference>
<feature type="transmembrane region" description="Helical" evidence="1">
    <location>
        <begin position="314"/>
        <end position="334"/>
    </location>
</feature>
<keyword evidence="1" id="KW-0812">Transmembrane</keyword>
<evidence type="ECO:0000313" key="3">
    <source>
        <dbReference type="EMBL" id="KAH9528244.1"/>
    </source>
</evidence>
<evidence type="ECO:0000313" key="4">
    <source>
        <dbReference type="Proteomes" id="UP000790347"/>
    </source>
</evidence>
<name>A0A922IB46_DERFA</name>
<dbReference type="EMBL" id="SDOV01000010">
    <property type="protein sequence ID" value="KAH7636201.1"/>
    <property type="molecule type" value="Genomic_DNA"/>
</dbReference>
<feature type="transmembrane region" description="Helical" evidence="1">
    <location>
        <begin position="209"/>
        <end position="233"/>
    </location>
</feature>
<gene>
    <name evidence="3" type="ORF">DERF_002204</name>
    <name evidence="2" type="ORF">HUG17_10171</name>
</gene>